<evidence type="ECO:0000313" key="15">
    <source>
        <dbReference type="Proteomes" id="UP000008549"/>
    </source>
</evidence>
<gene>
    <name evidence="16" type="primary">nhr-205</name>
    <name evidence="14" type="synonym">Cbr-nhr-205</name>
    <name evidence="16" type="ORF">CBG08606</name>
    <name evidence="17" type="ORF">CBG30625</name>
    <name evidence="14" type="ORF">CBG_08606</name>
</gene>
<evidence type="ECO:0000313" key="16">
    <source>
        <dbReference type="WormBase" id="CBG08606"/>
    </source>
</evidence>
<dbReference type="SMART" id="SM00430">
    <property type="entry name" value="HOLI"/>
    <property type="match status" value="2"/>
</dbReference>
<proteinExistence type="inferred from homology"/>
<feature type="domain" description="NR LBD" evidence="13">
    <location>
        <begin position="198"/>
        <end position="474"/>
    </location>
</feature>
<dbReference type="PROSITE" id="PS51030">
    <property type="entry name" value="NUCLEAR_REC_DBD_2"/>
    <property type="match status" value="2"/>
</dbReference>
<dbReference type="eggNOG" id="KOG3575">
    <property type="taxonomic scope" value="Eukaryota"/>
</dbReference>
<dbReference type="GO" id="GO:0005634">
    <property type="term" value="C:nucleus"/>
    <property type="evidence" value="ECO:0000318"/>
    <property type="project" value="GO_Central"/>
</dbReference>
<dbReference type="Gene3D" id="3.30.50.10">
    <property type="entry name" value="Erythroid Transcription Factor GATA-1, subunit A"/>
    <property type="match status" value="2"/>
</dbReference>
<dbReference type="EMBL" id="HE601197">
    <property type="protein sequence ID" value="CAP28415.2"/>
    <property type="molecule type" value="Genomic_DNA"/>
</dbReference>
<comment type="subcellular location">
    <subcellularLocation>
        <location evidence="1">Nucleus</location>
    </subcellularLocation>
</comment>
<dbReference type="FunCoup" id="A8X704">
    <property type="interactions" value="360"/>
</dbReference>
<keyword evidence="9" id="KW-0675">Receptor</keyword>
<evidence type="ECO:0000256" key="3">
    <source>
        <dbReference type="ARBA" id="ARBA00022723"/>
    </source>
</evidence>
<evidence type="ECO:0000256" key="6">
    <source>
        <dbReference type="ARBA" id="ARBA00023015"/>
    </source>
</evidence>
<evidence type="ECO:0000259" key="13">
    <source>
        <dbReference type="PROSITE" id="PS51843"/>
    </source>
</evidence>
<dbReference type="InterPro" id="IPR049636">
    <property type="entry name" value="HNF4-like_DBD"/>
</dbReference>
<dbReference type="WormBase" id="CBG08606">
    <property type="protein sequence ID" value="CBP40639"/>
    <property type="gene ID" value="WBGene00030365"/>
    <property type="gene designation" value="Cbr-nhr-205"/>
</dbReference>
<keyword evidence="10" id="KW-0539">Nucleus</keyword>
<feature type="domain" description="NR LBD" evidence="13">
    <location>
        <begin position="605"/>
        <end position="882"/>
    </location>
</feature>
<accession>A8X704</accession>
<evidence type="ECO:0000256" key="10">
    <source>
        <dbReference type="ARBA" id="ARBA00023242"/>
    </source>
</evidence>
<evidence type="ECO:0000256" key="9">
    <source>
        <dbReference type="ARBA" id="ARBA00023170"/>
    </source>
</evidence>
<keyword evidence="6" id="KW-0805">Transcription regulation</keyword>
<evidence type="ECO:0000256" key="2">
    <source>
        <dbReference type="ARBA" id="ARBA00005993"/>
    </source>
</evidence>
<dbReference type="PROSITE" id="PS00031">
    <property type="entry name" value="NUCLEAR_REC_DBD_1"/>
    <property type="match status" value="2"/>
</dbReference>
<evidence type="ECO:0000256" key="5">
    <source>
        <dbReference type="ARBA" id="ARBA00022833"/>
    </source>
</evidence>
<dbReference type="SUPFAM" id="SSF57716">
    <property type="entry name" value="Glucocorticoid receptor-like (DNA-binding domain)"/>
    <property type="match status" value="2"/>
</dbReference>
<dbReference type="PROSITE" id="PS51843">
    <property type="entry name" value="NR_LBD"/>
    <property type="match status" value="2"/>
</dbReference>
<dbReference type="InterPro" id="IPR000536">
    <property type="entry name" value="Nucl_hrmn_rcpt_lig-bd"/>
</dbReference>
<dbReference type="PRINTS" id="PR00047">
    <property type="entry name" value="STROIDFINGER"/>
</dbReference>
<feature type="region of interest" description="Disordered" evidence="11">
    <location>
        <begin position="33"/>
        <end position="54"/>
    </location>
</feature>
<reference evidence="14 15" key="1">
    <citation type="journal article" date="2003" name="PLoS Biol.">
        <title>The genome sequence of Caenorhabditis briggsae: a platform for comparative genomics.</title>
        <authorList>
            <person name="Stein L.D."/>
            <person name="Bao Z."/>
            <person name="Blasiar D."/>
            <person name="Blumenthal T."/>
            <person name="Brent M.R."/>
            <person name="Chen N."/>
            <person name="Chinwalla A."/>
            <person name="Clarke L."/>
            <person name="Clee C."/>
            <person name="Coghlan A."/>
            <person name="Coulson A."/>
            <person name="D'Eustachio P."/>
            <person name="Fitch D.H."/>
            <person name="Fulton L.A."/>
            <person name="Fulton R.E."/>
            <person name="Griffiths-Jones S."/>
            <person name="Harris T.W."/>
            <person name="Hillier L.W."/>
            <person name="Kamath R."/>
            <person name="Kuwabara P.E."/>
            <person name="Mardis E.R."/>
            <person name="Marra M.A."/>
            <person name="Miner T.L."/>
            <person name="Minx P."/>
            <person name="Mullikin J.C."/>
            <person name="Plumb R.W."/>
            <person name="Rogers J."/>
            <person name="Schein J.E."/>
            <person name="Sohrmann M."/>
            <person name="Spieth J."/>
            <person name="Stajich J.E."/>
            <person name="Wei C."/>
            <person name="Willey D."/>
            <person name="Wilson R.K."/>
            <person name="Durbin R."/>
            <person name="Waterston R.H."/>
        </authorList>
    </citation>
    <scope>NUCLEOTIDE SEQUENCE [LARGE SCALE GENOMIC DNA]</scope>
    <source>
        <strain evidence="14 15">AF16</strain>
    </source>
</reference>
<dbReference type="PANTHER" id="PTHR46011">
    <property type="entry name" value="NUCLEAR HORMONE RECEPTOR FAMILY MEMBER NHR-86-RELATED"/>
    <property type="match status" value="1"/>
</dbReference>
<keyword evidence="15" id="KW-1185">Reference proteome</keyword>
<dbReference type="InterPro" id="IPR001628">
    <property type="entry name" value="Znf_hrmn_rcpt"/>
</dbReference>
<dbReference type="InterPro" id="IPR035500">
    <property type="entry name" value="NHR-like_dom_sf"/>
</dbReference>
<dbReference type="Pfam" id="PF00104">
    <property type="entry name" value="Hormone_recep"/>
    <property type="match status" value="2"/>
</dbReference>
<evidence type="ECO:0000259" key="12">
    <source>
        <dbReference type="PROSITE" id="PS51030"/>
    </source>
</evidence>
<dbReference type="AlphaFoldDB" id="A8X704"/>
<reference evidence="14 15" key="2">
    <citation type="journal article" date="2011" name="PLoS Genet.">
        <title>Caenorhabditis briggsae recombinant inbred line genotypes reveal inter-strain incompatibility and the evolution of recombination.</title>
        <authorList>
            <person name="Ross J.A."/>
            <person name="Koboldt D.C."/>
            <person name="Staisch J.E."/>
            <person name="Chamberlin H.M."/>
            <person name="Gupta B.P."/>
            <person name="Miller R.D."/>
            <person name="Baird S.E."/>
            <person name="Haag E.S."/>
        </authorList>
    </citation>
    <scope>NUCLEOTIDE SEQUENCE [LARGE SCALE GENOMIC DNA]</scope>
    <source>
        <strain evidence="14 15">AF16</strain>
    </source>
</reference>
<dbReference type="Pfam" id="PF00105">
    <property type="entry name" value="zf-C4"/>
    <property type="match status" value="2"/>
</dbReference>
<evidence type="ECO:0000256" key="7">
    <source>
        <dbReference type="ARBA" id="ARBA00023125"/>
    </source>
</evidence>
<keyword evidence="5" id="KW-0862">Zinc</keyword>
<evidence type="ECO:0000256" key="8">
    <source>
        <dbReference type="ARBA" id="ARBA00023163"/>
    </source>
</evidence>
<keyword evidence="7" id="KW-0238">DNA-binding</keyword>
<dbReference type="GO" id="GO:0003700">
    <property type="term" value="F:DNA-binding transcription factor activity"/>
    <property type="evidence" value="ECO:0000318"/>
    <property type="project" value="GO_Central"/>
</dbReference>
<dbReference type="GO" id="GO:0008270">
    <property type="term" value="F:zinc ion binding"/>
    <property type="evidence" value="ECO:0007669"/>
    <property type="project" value="UniProtKB-KW"/>
</dbReference>
<dbReference type="OMA" id="TACEQIP"/>
<dbReference type="Gene3D" id="1.10.565.10">
    <property type="entry name" value="Retinoid X Receptor"/>
    <property type="match status" value="2"/>
</dbReference>
<organism evidence="14 15">
    <name type="scientific">Caenorhabditis briggsae</name>
    <dbReference type="NCBI Taxonomy" id="6238"/>
    <lineage>
        <taxon>Eukaryota</taxon>
        <taxon>Metazoa</taxon>
        <taxon>Ecdysozoa</taxon>
        <taxon>Nematoda</taxon>
        <taxon>Chromadorea</taxon>
        <taxon>Rhabditida</taxon>
        <taxon>Rhabditina</taxon>
        <taxon>Rhabditomorpha</taxon>
        <taxon>Rhabditoidea</taxon>
        <taxon>Rhabditidae</taxon>
        <taxon>Peloderinae</taxon>
        <taxon>Caenorhabditis</taxon>
    </lineage>
</organism>
<dbReference type="CDD" id="cd06960">
    <property type="entry name" value="NR_DBD_HNF4A"/>
    <property type="match status" value="2"/>
</dbReference>
<name>A8X704_CAEBR</name>
<keyword evidence="3" id="KW-0479">Metal-binding</keyword>
<dbReference type="GO" id="GO:0000978">
    <property type="term" value="F:RNA polymerase II cis-regulatory region sequence-specific DNA binding"/>
    <property type="evidence" value="ECO:0007669"/>
    <property type="project" value="InterPro"/>
</dbReference>
<evidence type="ECO:0000256" key="11">
    <source>
        <dbReference type="SAM" id="MobiDB-lite"/>
    </source>
</evidence>
<dbReference type="InParanoid" id="A8X704"/>
<dbReference type="SUPFAM" id="SSF48508">
    <property type="entry name" value="Nuclear receptor ligand-binding domain"/>
    <property type="match status" value="2"/>
</dbReference>
<dbReference type="PANTHER" id="PTHR46011:SF7">
    <property type="entry name" value="NUCLEAR HORMONE RECEPTOR FAMILY-RELATED"/>
    <property type="match status" value="1"/>
</dbReference>
<keyword evidence="8" id="KW-0804">Transcription</keyword>
<dbReference type="SMART" id="SM00399">
    <property type="entry name" value="ZnF_C4"/>
    <property type="match status" value="2"/>
</dbReference>
<evidence type="ECO:0000313" key="17">
    <source>
        <dbReference type="WormBase" id="CBG30625"/>
    </source>
</evidence>
<evidence type="ECO:0000256" key="4">
    <source>
        <dbReference type="ARBA" id="ARBA00022771"/>
    </source>
</evidence>
<protein>
    <submittedName>
        <fullName evidence="14">Protein CBR-NHR-205</fullName>
    </submittedName>
</protein>
<dbReference type="Proteomes" id="UP000008549">
    <property type="component" value="Unassembled WGS sequence"/>
</dbReference>
<comment type="similarity">
    <text evidence="2">Belongs to the nuclear hormone receptor family.</text>
</comment>
<evidence type="ECO:0000256" key="1">
    <source>
        <dbReference type="ARBA" id="ARBA00004123"/>
    </source>
</evidence>
<evidence type="ECO:0000313" key="14">
    <source>
        <dbReference type="EMBL" id="CAP28415.2"/>
    </source>
</evidence>
<feature type="domain" description="Nuclear receptor" evidence="12">
    <location>
        <begin position="515"/>
        <end position="590"/>
    </location>
</feature>
<dbReference type="WormBase" id="CBG30625">
    <property type="protein sequence ID" value="CBP46133"/>
    <property type="gene ID" value="WBGene00270679"/>
</dbReference>
<feature type="domain" description="Nuclear receptor" evidence="12">
    <location>
        <begin position="61"/>
        <end position="136"/>
    </location>
</feature>
<dbReference type="InterPro" id="IPR013088">
    <property type="entry name" value="Znf_NHR/GATA"/>
</dbReference>
<dbReference type="GO" id="GO:0006357">
    <property type="term" value="P:regulation of transcription by RNA polymerase II"/>
    <property type="evidence" value="ECO:0000318"/>
    <property type="project" value="GO_Central"/>
</dbReference>
<keyword evidence="4" id="KW-0863">Zinc-finger</keyword>
<sequence length="884" mass="100150">MSNPSEEKVEPFHSMIIGIGDLGGIGGILDPAKIEPATPPTDHSTDHPGNQIIGNRGKFEKPNCAVCHEVGDGLHFGAEACRACTAFFRRSVALNKKYECRAGGNCEIASNIRCMCRSCRFDKCLAVGMNPECVQNRRDAFDNTKEEPLAKTPKLTDILMKPIPQFSQPQIAPTPVSTASFLDFSAFKDPSTSSFSAFSPASLPGLSSSPSLETMPLLERMRINYEKMESARTVIHRRKDENIFQQKVPRAINFKQATEVTTKEVSLVADWVEWCFDDFGALPVDQKTILYQNFFIYFCMLERAFMTVKSGRDGICVMASKDYIDYVNLESFFEGCGSETSGTPEDIAKSCRLIRPSFELQRRSLINLMRLENVDHYEFFALCVMLFWDFGLEGQSDECNEVGRRVKHRVTREMAFYLRNVKKHEEPMYRMAGVVAILPALQRAVRRFQEDIEMASIFNIYALPANFYNIVNGKFTSNQTGHLSVFLVFLLSTILMESTNSPTYIELQSRKTGEKSKCAICDDVGDGFHFGAEACRACAAFFRRTVALGKEYECRQHGNCTVNTIVRSICKFCRLKKCFEVGMKSTSVQPKREICKTKENGQLNKSESSTSMEVSSHTSITVTPTLDAMPTFARMKECYEKLEHARNVVHRGDGDNIFEQKTRRPLNFYKALDCLSKEIPLVADWIDWCFDEFRLLPADQKNLLYMNFSPLFIVLEQSYLTSMYGGENKLVLASGDYVELNKLEEFFTDQVLGICGKKLAKIFGPSLELNVTFLELMRDEKVELYDFFALTVALFWDHGLVGQSEECRNIAKKMKGDIVKEYTYYLKHFKGVEDPIGEMALKISLLTSLQRVSHRFQEDMSLAQIFDVYTIPANVATVLFGRCG</sequence>
<dbReference type="HOGENOM" id="CLU_326038_0_0_1"/>